<organism evidence="1 2">
    <name type="scientific">Rattus norvegicus</name>
    <name type="common">Rat</name>
    <dbReference type="NCBI Taxonomy" id="10116"/>
    <lineage>
        <taxon>Eukaryota</taxon>
        <taxon>Metazoa</taxon>
        <taxon>Chordata</taxon>
        <taxon>Craniata</taxon>
        <taxon>Vertebrata</taxon>
        <taxon>Euteleostomi</taxon>
        <taxon>Mammalia</taxon>
        <taxon>Eutheria</taxon>
        <taxon>Euarchontoglires</taxon>
        <taxon>Glires</taxon>
        <taxon>Rodentia</taxon>
        <taxon>Myomorpha</taxon>
        <taxon>Muroidea</taxon>
        <taxon>Muridae</taxon>
        <taxon>Murinae</taxon>
        <taxon>Rattus</taxon>
    </lineage>
</organism>
<dbReference type="Proteomes" id="UP000234681">
    <property type="component" value="Chromosome 6"/>
</dbReference>
<reference evidence="2" key="1">
    <citation type="submission" date="2005-09" db="EMBL/GenBank/DDBJ databases">
        <authorList>
            <person name="Mural R.J."/>
            <person name="Li P.W."/>
            <person name="Adams M.D."/>
            <person name="Amanatides P.G."/>
            <person name="Baden-Tillson H."/>
            <person name="Barnstead M."/>
            <person name="Chin S.H."/>
            <person name="Dew I."/>
            <person name="Evans C.A."/>
            <person name="Ferriera S."/>
            <person name="Flanigan M."/>
            <person name="Fosler C."/>
            <person name="Glodek A."/>
            <person name="Gu Z."/>
            <person name="Holt R.A."/>
            <person name="Jennings D."/>
            <person name="Kraft C.L."/>
            <person name="Lu F."/>
            <person name="Nguyen T."/>
            <person name="Nusskern D.R."/>
            <person name="Pfannkoch C.M."/>
            <person name="Sitter C."/>
            <person name="Sutton G.G."/>
            <person name="Venter J.C."/>
            <person name="Wang Z."/>
            <person name="Woodage T."/>
            <person name="Zheng X.H."/>
            <person name="Zhong F."/>
        </authorList>
    </citation>
    <scope>NUCLEOTIDE SEQUENCE [LARGE SCALE GENOMIC DNA]</scope>
    <source>
        <strain>BN</strain>
        <strain evidence="2">Sprague-Dawley</strain>
    </source>
</reference>
<dbReference type="AlphaFoldDB" id="A6HCI2"/>
<sequence>MTGTYLCDEFLSCAHHWGRRTGQDSASNVGSQQSLPSLPEPEFRLCASVCVFTSYHLPRLASSHAPCCINIYTPGIFLQLLLWSL</sequence>
<name>A6HCI2_RAT</name>
<accession>A6HCI2</accession>
<dbReference type="EMBL" id="CH473947">
    <property type="protein sequence ID" value="EDM03738.1"/>
    <property type="molecule type" value="Genomic_DNA"/>
</dbReference>
<gene>
    <name evidence="1" type="ORF">rCG_61908</name>
</gene>
<proteinExistence type="predicted"/>
<protein>
    <submittedName>
        <fullName evidence="1">RCG61908, isoform CRA_c</fullName>
    </submittedName>
</protein>
<evidence type="ECO:0000313" key="2">
    <source>
        <dbReference type="Proteomes" id="UP000234681"/>
    </source>
</evidence>
<evidence type="ECO:0000313" key="1">
    <source>
        <dbReference type="EMBL" id="EDM03738.1"/>
    </source>
</evidence>